<proteinExistence type="predicted"/>
<accession>A0ABQ1JSI7</accession>
<reference evidence="2" key="1">
    <citation type="journal article" date="2019" name="Int. J. Syst. Evol. Microbiol.">
        <title>The Global Catalogue of Microorganisms (GCM) 10K type strain sequencing project: providing services to taxonomists for standard genome sequencing and annotation.</title>
        <authorList>
            <consortium name="The Broad Institute Genomics Platform"/>
            <consortium name="The Broad Institute Genome Sequencing Center for Infectious Disease"/>
            <person name="Wu L."/>
            <person name="Ma J."/>
        </authorList>
    </citation>
    <scope>NUCLEOTIDE SEQUENCE [LARGE SCALE GENOMIC DNA]</scope>
    <source>
        <strain evidence="2">CGMCC 1.15461</strain>
    </source>
</reference>
<protein>
    <submittedName>
        <fullName evidence="1">Uncharacterized protein</fullName>
    </submittedName>
</protein>
<organism evidence="1 2">
    <name type="scientific">Flavobacterium suaedae</name>
    <dbReference type="NCBI Taxonomy" id="1767027"/>
    <lineage>
        <taxon>Bacteria</taxon>
        <taxon>Pseudomonadati</taxon>
        <taxon>Bacteroidota</taxon>
        <taxon>Flavobacteriia</taxon>
        <taxon>Flavobacteriales</taxon>
        <taxon>Flavobacteriaceae</taxon>
        <taxon>Flavobacterium</taxon>
    </lineage>
</organism>
<name>A0ABQ1JSI7_9FLAO</name>
<keyword evidence="2" id="KW-1185">Reference proteome</keyword>
<dbReference type="EMBL" id="BMJE01000003">
    <property type="protein sequence ID" value="GGB76160.1"/>
    <property type="molecule type" value="Genomic_DNA"/>
</dbReference>
<gene>
    <name evidence="1" type="ORF">GCM10007424_15210</name>
</gene>
<sequence>MLAKPVLPVLEYVLNYEYIATELCENKDEPELKCNGKCHLMKELAKASEDEKPISKGKTLHQETEVLFYEPIAGFTFDNYNFLYNKKQIKGYSNLYTHLAEVSFFHPPALV</sequence>
<dbReference type="Proteomes" id="UP000615760">
    <property type="component" value="Unassembled WGS sequence"/>
</dbReference>
<evidence type="ECO:0000313" key="2">
    <source>
        <dbReference type="Proteomes" id="UP000615760"/>
    </source>
</evidence>
<evidence type="ECO:0000313" key="1">
    <source>
        <dbReference type="EMBL" id="GGB76160.1"/>
    </source>
</evidence>
<comment type="caution">
    <text evidence="1">The sequence shown here is derived from an EMBL/GenBank/DDBJ whole genome shotgun (WGS) entry which is preliminary data.</text>
</comment>